<dbReference type="AlphaFoldDB" id="A0A0T6B624"/>
<comment type="caution">
    <text evidence="1">The sequence shown here is derived from an EMBL/GenBank/DDBJ whole genome shotgun (WGS) entry which is preliminary data.</text>
</comment>
<proteinExistence type="predicted"/>
<reference evidence="1 2" key="1">
    <citation type="submission" date="2015-09" db="EMBL/GenBank/DDBJ databases">
        <title>Draft genome of the scarab beetle Oryctes borbonicus.</title>
        <authorList>
            <person name="Meyer J.M."/>
            <person name="Markov G.V."/>
            <person name="Baskaran P."/>
            <person name="Herrmann M."/>
            <person name="Sommer R.J."/>
            <person name="Roedelsperger C."/>
        </authorList>
    </citation>
    <scope>NUCLEOTIDE SEQUENCE [LARGE SCALE GENOMIC DNA]</scope>
    <source>
        <strain evidence="1">OB123</strain>
        <tissue evidence="1">Whole animal</tissue>
    </source>
</reference>
<sequence length="177" mass="19940">MLQSHQAILYDVHAGAIGIEVKQINDFAIETYSASLVQFQISSLFLTILNVQPPGKFPWDSTQIQEIIDREDPLLILGDFSNLTNDLNDSMHKIKHLEAILPFKANTTYSNLKLKYSDNIFVNTSARTFLTGLWGVVRQGLTHLAIPNGWNWGGPVSPHCPLWTELYIGRIKQYGSL</sequence>
<evidence type="ECO:0000313" key="1">
    <source>
        <dbReference type="EMBL" id="KRT82802.1"/>
    </source>
</evidence>
<evidence type="ECO:0008006" key="3">
    <source>
        <dbReference type="Google" id="ProtNLM"/>
    </source>
</evidence>
<dbReference type="InterPro" id="IPR036691">
    <property type="entry name" value="Endo/exonu/phosph_ase_sf"/>
</dbReference>
<dbReference type="SUPFAM" id="SSF56219">
    <property type="entry name" value="DNase I-like"/>
    <property type="match status" value="1"/>
</dbReference>
<dbReference type="EMBL" id="LJIG01009577">
    <property type="protein sequence ID" value="KRT82802.1"/>
    <property type="molecule type" value="Genomic_DNA"/>
</dbReference>
<dbReference type="Gene3D" id="3.60.10.10">
    <property type="entry name" value="Endonuclease/exonuclease/phosphatase"/>
    <property type="match status" value="1"/>
</dbReference>
<keyword evidence="2" id="KW-1185">Reference proteome</keyword>
<name>A0A0T6B624_9SCAR</name>
<organism evidence="1 2">
    <name type="scientific">Oryctes borbonicus</name>
    <dbReference type="NCBI Taxonomy" id="1629725"/>
    <lineage>
        <taxon>Eukaryota</taxon>
        <taxon>Metazoa</taxon>
        <taxon>Ecdysozoa</taxon>
        <taxon>Arthropoda</taxon>
        <taxon>Hexapoda</taxon>
        <taxon>Insecta</taxon>
        <taxon>Pterygota</taxon>
        <taxon>Neoptera</taxon>
        <taxon>Endopterygota</taxon>
        <taxon>Coleoptera</taxon>
        <taxon>Polyphaga</taxon>
        <taxon>Scarabaeiformia</taxon>
        <taxon>Scarabaeidae</taxon>
        <taxon>Dynastinae</taxon>
        <taxon>Oryctes</taxon>
    </lineage>
</organism>
<dbReference type="OrthoDB" id="6237065at2759"/>
<protein>
    <recommendedName>
        <fullName evidence="3">Endonuclease/exonuclease/phosphatase domain-containing protein</fullName>
    </recommendedName>
</protein>
<dbReference type="Proteomes" id="UP000051574">
    <property type="component" value="Unassembled WGS sequence"/>
</dbReference>
<evidence type="ECO:0000313" key="2">
    <source>
        <dbReference type="Proteomes" id="UP000051574"/>
    </source>
</evidence>
<accession>A0A0T6B624</accession>
<gene>
    <name evidence="1" type="ORF">AMK59_3465</name>
</gene>